<evidence type="ECO:0000313" key="2">
    <source>
        <dbReference type="Proteomes" id="UP000051863"/>
    </source>
</evidence>
<reference evidence="1 2" key="1">
    <citation type="submission" date="2015-05" db="EMBL/GenBank/DDBJ databases">
        <title>Genome sequencing and analysis of members of genus Stenotrophomonas.</title>
        <authorList>
            <person name="Patil P.P."/>
            <person name="Midha S."/>
            <person name="Patil P.B."/>
        </authorList>
    </citation>
    <scope>NUCLEOTIDE SEQUENCE [LARGE SCALE GENOMIC DNA]</scope>
    <source>
        <strain evidence="1 2">DSM 18941</strain>
    </source>
</reference>
<dbReference type="AlphaFoldDB" id="A0A0R0CZD4"/>
<keyword evidence="2" id="KW-1185">Reference proteome</keyword>
<dbReference type="Proteomes" id="UP000051863">
    <property type="component" value="Unassembled WGS sequence"/>
</dbReference>
<dbReference type="PATRIC" id="fig|405446.3.peg.3394"/>
<protein>
    <recommendedName>
        <fullName evidence="3">HTH cro/C1-type domain-containing protein</fullName>
    </recommendedName>
</protein>
<proteinExistence type="predicted"/>
<dbReference type="RefSeq" id="WP_083491104.1">
    <property type="nucleotide sequence ID" value="NZ_LDJJ01000007.1"/>
</dbReference>
<organism evidence="1 2">
    <name type="scientific">Stenotrophomonas terrae</name>
    <dbReference type="NCBI Taxonomy" id="405446"/>
    <lineage>
        <taxon>Bacteria</taxon>
        <taxon>Pseudomonadati</taxon>
        <taxon>Pseudomonadota</taxon>
        <taxon>Gammaproteobacteria</taxon>
        <taxon>Lysobacterales</taxon>
        <taxon>Lysobacteraceae</taxon>
        <taxon>Stenotrophomonas</taxon>
    </lineage>
</organism>
<evidence type="ECO:0008006" key="3">
    <source>
        <dbReference type="Google" id="ProtNLM"/>
    </source>
</evidence>
<sequence>MNSTDKVMHKDAELIDALGGPADVARSLGFEMPKGTQRVQNWKYRGIPPYTRVTRTDVFGGTTDGASSVSSPRALAAELDCRISKRALRARLGFTNDKQLATVLGLPLAQVEGWEEERALPALPEVLRLLGVQPAVQAEHVPADPDDDRIVSVEVA</sequence>
<evidence type="ECO:0000313" key="1">
    <source>
        <dbReference type="EMBL" id="KRG71786.1"/>
    </source>
</evidence>
<name>A0A0R0CZD4_9GAMM</name>
<accession>A0A0R0CZD4</accession>
<dbReference type="EMBL" id="LDJJ01000007">
    <property type="protein sequence ID" value="KRG71786.1"/>
    <property type="molecule type" value="Genomic_DNA"/>
</dbReference>
<gene>
    <name evidence="1" type="ORF">ABB27_02560</name>
</gene>
<comment type="caution">
    <text evidence="1">The sequence shown here is derived from an EMBL/GenBank/DDBJ whole genome shotgun (WGS) entry which is preliminary data.</text>
</comment>